<keyword evidence="2" id="KW-0808">Transferase</keyword>
<evidence type="ECO:0000256" key="1">
    <source>
        <dbReference type="ARBA" id="ARBA00022676"/>
    </source>
</evidence>
<dbReference type="SUPFAM" id="SSF75005">
    <property type="entry name" value="Arabinanase/levansucrase/invertase"/>
    <property type="match status" value="1"/>
</dbReference>
<evidence type="ECO:0000313" key="4">
    <source>
        <dbReference type="EMBL" id="PIU10852.1"/>
    </source>
</evidence>
<comment type="similarity">
    <text evidence="3">Belongs to the glycosyl hydrolase 130 family.</text>
</comment>
<dbReference type="GO" id="GO:0016757">
    <property type="term" value="F:glycosyltransferase activity"/>
    <property type="evidence" value="ECO:0007669"/>
    <property type="project" value="UniProtKB-KW"/>
</dbReference>
<sequence>MSSNQLKLKRCSTNPILKPNSKNSWERKAVFNPAAIEKDGKIYLLYRAIGEHKKYVSRIGLAVSKDGIHFHRVSNKPVLKPEKKYEQGGTEDPRIIKIGSKFYITYVALTNPFGKSPRFARTFLFSTSNFRTFKRIGLITSKRIDNKDVVLFPEKINGAYVMLHRPRGWTRKNVFKKNGKLYFKGERGLEEWSEKQIPKYFPEKPGIWIAYGKDFKNFAGHKLIMEQIQEWENDKIGTGPPPIKTKYGWLLIYHGVEEVGVNPKYISWAKKPNTKIYRAGAALLDLYNPSKIIARLPYPILEPEKDYEIYGDTCNVVFPEGALIKDGQLFVYYGAADKVIGLAIIKLEKLLSAFLKHKWG</sequence>
<keyword evidence="4" id="KW-0326">Glycosidase</keyword>
<dbReference type="PANTHER" id="PTHR34106:SF5">
    <property type="entry name" value="GLYCOSIDASE"/>
    <property type="match status" value="1"/>
</dbReference>
<organism evidence="4 5">
    <name type="scientific">Candidatus Kuenenbacteria bacterium CG08_land_8_20_14_0_20_37_23</name>
    <dbReference type="NCBI Taxonomy" id="1974617"/>
    <lineage>
        <taxon>Bacteria</taxon>
        <taxon>Candidatus Kueneniibacteriota</taxon>
    </lineage>
</organism>
<accession>A0A2M6XT87</accession>
<gene>
    <name evidence="4" type="ORF">COT27_00975</name>
</gene>
<dbReference type="AlphaFoldDB" id="A0A2M6XT87"/>
<dbReference type="Proteomes" id="UP000230586">
    <property type="component" value="Unassembled WGS sequence"/>
</dbReference>
<protein>
    <submittedName>
        <fullName evidence="4">Glycosidase</fullName>
    </submittedName>
</protein>
<dbReference type="EMBL" id="PEXX01000019">
    <property type="protein sequence ID" value="PIU10852.1"/>
    <property type="molecule type" value="Genomic_DNA"/>
</dbReference>
<evidence type="ECO:0000313" key="5">
    <source>
        <dbReference type="Proteomes" id="UP000230586"/>
    </source>
</evidence>
<keyword evidence="4" id="KW-0378">Hydrolase</keyword>
<name>A0A2M6XT87_9BACT</name>
<dbReference type="PANTHER" id="PTHR34106">
    <property type="entry name" value="GLYCOSIDASE"/>
    <property type="match status" value="1"/>
</dbReference>
<evidence type="ECO:0000256" key="3">
    <source>
        <dbReference type="ARBA" id="ARBA00024356"/>
    </source>
</evidence>
<dbReference type="CDD" id="cd18614">
    <property type="entry name" value="GH130"/>
    <property type="match status" value="1"/>
</dbReference>
<dbReference type="Gene3D" id="2.115.10.20">
    <property type="entry name" value="Glycosyl hydrolase domain, family 43"/>
    <property type="match status" value="1"/>
</dbReference>
<evidence type="ECO:0000256" key="2">
    <source>
        <dbReference type="ARBA" id="ARBA00022679"/>
    </source>
</evidence>
<dbReference type="InterPro" id="IPR023296">
    <property type="entry name" value="Glyco_hydro_beta-prop_sf"/>
</dbReference>
<dbReference type="Pfam" id="PF04041">
    <property type="entry name" value="Glyco_hydro_130"/>
    <property type="match status" value="1"/>
</dbReference>
<comment type="caution">
    <text evidence="4">The sequence shown here is derived from an EMBL/GenBank/DDBJ whole genome shotgun (WGS) entry which is preliminary data.</text>
</comment>
<dbReference type="InterPro" id="IPR007184">
    <property type="entry name" value="Mannoside_phosphorylase"/>
</dbReference>
<proteinExistence type="inferred from homology"/>
<reference evidence="5" key="1">
    <citation type="submission" date="2017-09" db="EMBL/GenBank/DDBJ databases">
        <title>Depth-based differentiation of microbial function through sediment-hosted aquifers and enrichment of novel symbionts in the deep terrestrial subsurface.</title>
        <authorList>
            <person name="Probst A.J."/>
            <person name="Ladd B."/>
            <person name="Jarett J.K."/>
            <person name="Geller-Mcgrath D.E."/>
            <person name="Sieber C.M.K."/>
            <person name="Emerson J.B."/>
            <person name="Anantharaman K."/>
            <person name="Thomas B.C."/>
            <person name="Malmstrom R."/>
            <person name="Stieglmeier M."/>
            <person name="Klingl A."/>
            <person name="Woyke T."/>
            <person name="Ryan C.M."/>
            <person name="Banfield J.F."/>
        </authorList>
    </citation>
    <scope>NUCLEOTIDE SEQUENCE [LARGE SCALE GENOMIC DNA]</scope>
</reference>
<dbReference type="GO" id="GO:0016798">
    <property type="term" value="F:hydrolase activity, acting on glycosyl bonds"/>
    <property type="evidence" value="ECO:0007669"/>
    <property type="project" value="UniProtKB-KW"/>
</dbReference>
<keyword evidence="1" id="KW-0328">Glycosyltransferase</keyword>
<dbReference type="PIRSF" id="PIRSF016202">
    <property type="entry name" value="PH1107"/>
    <property type="match status" value="1"/>
</dbReference>